<sequence length="105" mass="10870">MRTVLWMGIPLVAALTGCAGMGSGGPGHGNPGAPAQPLQRCDAAAAQWAVGKTNTVQHVEEARRRSGALMARVLRPGQATTLEFNAERLNLLVDATGRFTTASCG</sequence>
<proteinExistence type="predicted"/>
<evidence type="ECO:0000313" key="3">
    <source>
        <dbReference type="Proteomes" id="UP000220246"/>
    </source>
</evidence>
<dbReference type="AlphaFoldDB" id="A0A2A7UZ86"/>
<dbReference type="GeneID" id="80802836"/>
<dbReference type="EMBL" id="PDEA01000001">
    <property type="protein sequence ID" value="PEH90501.1"/>
    <property type="molecule type" value="Genomic_DNA"/>
</dbReference>
<dbReference type="Gene3D" id="3.30.10.10">
    <property type="entry name" value="Trypsin Inhibitor V, subunit A"/>
    <property type="match status" value="1"/>
</dbReference>
<reference evidence="3" key="1">
    <citation type="submission" date="2017-09" db="EMBL/GenBank/DDBJ databases">
        <title>FDA dAtabase for Regulatory Grade micrObial Sequences (FDA-ARGOS): Supporting development and validation of Infectious Disease Dx tests.</title>
        <authorList>
            <person name="Minogue T."/>
            <person name="Wolcott M."/>
            <person name="Wasieloski L."/>
            <person name="Aguilar W."/>
            <person name="Moore D."/>
            <person name="Tallon L."/>
            <person name="Sadzewicz L."/>
            <person name="Ott S."/>
            <person name="Zhao X."/>
            <person name="Nagaraj S."/>
            <person name="Vavikolanu K."/>
            <person name="Aluvathingal J."/>
            <person name="Nadendla S."/>
            <person name="Sichtig H."/>
        </authorList>
    </citation>
    <scope>NUCLEOTIDE SEQUENCE [LARGE SCALE GENOMIC DNA]</scope>
    <source>
        <strain evidence="3">FDAARGOS_394</strain>
    </source>
</reference>
<accession>A0A2A7UZ86</accession>
<dbReference type="RefSeq" id="WP_066536909.1">
    <property type="nucleotide sequence ID" value="NZ_DALZQJ010000011.1"/>
</dbReference>
<feature type="signal peptide" evidence="1">
    <location>
        <begin position="1"/>
        <end position="19"/>
    </location>
</feature>
<feature type="chain" id="PRO_5012134085" evidence="1">
    <location>
        <begin position="20"/>
        <end position="105"/>
    </location>
</feature>
<dbReference type="OrthoDB" id="8724542at2"/>
<dbReference type="Pfam" id="PF11720">
    <property type="entry name" value="Inhibitor_I78"/>
    <property type="match status" value="1"/>
</dbReference>
<dbReference type="PANTHER" id="PTHR39600:SF1">
    <property type="entry name" value="PEPTIDASE INHIBITOR I78 FAMILY PROTEIN"/>
    <property type="match status" value="1"/>
</dbReference>
<dbReference type="InterPro" id="IPR021719">
    <property type="entry name" value="Prot_inh_I78"/>
</dbReference>
<gene>
    <name evidence="2" type="ORF">CRM82_19585</name>
</gene>
<comment type="caution">
    <text evidence="2">The sequence shown here is derived from an EMBL/GenBank/DDBJ whole genome shotgun (WGS) entry which is preliminary data.</text>
</comment>
<dbReference type="STRING" id="1219032.GCA_001515545_02032"/>
<protein>
    <submittedName>
        <fullName evidence="2">Proteinase inhibitor I78</fullName>
    </submittedName>
</protein>
<evidence type="ECO:0000313" key="2">
    <source>
        <dbReference type="EMBL" id="PEH90501.1"/>
    </source>
</evidence>
<name>A0A2A7UZ86_COMTR</name>
<dbReference type="Proteomes" id="UP000220246">
    <property type="component" value="Unassembled WGS sequence"/>
</dbReference>
<organism evidence="2 3">
    <name type="scientific">Comamonas terrigena</name>
    <dbReference type="NCBI Taxonomy" id="32013"/>
    <lineage>
        <taxon>Bacteria</taxon>
        <taxon>Pseudomonadati</taxon>
        <taxon>Pseudomonadota</taxon>
        <taxon>Betaproteobacteria</taxon>
        <taxon>Burkholderiales</taxon>
        <taxon>Comamonadaceae</taxon>
        <taxon>Comamonas</taxon>
    </lineage>
</organism>
<keyword evidence="1" id="KW-0732">Signal</keyword>
<keyword evidence="3" id="KW-1185">Reference proteome</keyword>
<dbReference type="PANTHER" id="PTHR39600">
    <property type="entry name" value="PEPTIDASE INHIBITOR I78 FAMILY PROTEIN"/>
    <property type="match status" value="1"/>
</dbReference>
<dbReference type="PROSITE" id="PS51257">
    <property type="entry name" value="PROKAR_LIPOPROTEIN"/>
    <property type="match status" value="1"/>
</dbReference>
<evidence type="ECO:0000256" key="1">
    <source>
        <dbReference type="SAM" id="SignalP"/>
    </source>
</evidence>